<sequence>MEPRPSGEVRKRHIRRLVRQLLRGQIPNLKLTHLKVVRDEMNRMKMKKNKRNKKKKKKKRKKTKWRT</sequence>
<evidence type="ECO:0000256" key="1">
    <source>
        <dbReference type="SAM" id="MobiDB-lite"/>
    </source>
</evidence>
<gene>
    <name evidence="2" type="ORF">RUM43_004539</name>
</gene>
<organism evidence="2 3">
    <name type="scientific">Polyplax serrata</name>
    <name type="common">Common mouse louse</name>
    <dbReference type="NCBI Taxonomy" id="468196"/>
    <lineage>
        <taxon>Eukaryota</taxon>
        <taxon>Metazoa</taxon>
        <taxon>Ecdysozoa</taxon>
        <taxon>Arthropoda</taxon>
        <taxon>Hexapoda</taxon>
        <taxon>Insecta</taxon>
        <taxon>Pterygota</taxon>
        <taxon>Neoptera</taxon>
        <taxon>Paraneoptera</taxon>
        <taxon>Psocodea</taxon>
        <taxon>Troctomorpha</taxon>
        <taxon>Phthiraptera</taxon>
        <taxon>Anoplura</taxon>
        <taxon>Polyplacidae</taxon>
        <taxon>Polyplax</taxon>
    </lineage>
</organism>
<dbReference type="Proteomes" id="UP001372834">
    <property type="component" value="Unassembled WGS sequence"/>
</dbReference>
<evidence type="ECO:0000313" key="2">
    <source>
        <dbReference type="EMBL" id="KAK6643036.1"/>
    </source>
</evidence>
<proteinExistence type="predicted"/>
<dbReference type="EMBL" id="JAWJWE010000002">
    <property type="protein sequence ID" value="KAK6643036.1"/>
    <property type="molecule type" value="Genomic_DNA"/>
</dbReference>
<protein>
    <submittedName>
        <fullName evidence="2">Uncharacterized protein</fullName>
    </submittedName>
</protein>
<feature type="region of interest" description="Disordered" evidence="1">
    <location>
        <begin position="40"/>
        <end position="67"/>
    </location>
</feature>
<reference evidence="2 3" key="1">
    <citation type="submission" date="2023-10" db="EMBL/GenBank/DDBJ databases">
        <title>Genomes of two closely related lineages of the louse Polyplax serrata with different host specificities.</title>
        <authorList>
            <person name="Martinu J."/>
            <person name="Tarabai H."/>
            <person name="Stefka J."/>
            <person name="Hypsa V."/>
        </authorList>
    </citation>
    <scope>NUCLEOTIDE SEQUENCE [LARGE SCALE GENOMIC DNA]</scope>
    <source>
        <strain evidence="2">HR10_N</strain>
    </source>
</reference>
<comment type="caution">
    <text evidence="2">The sequence shown here is derived from an EMBL/GenBank/DDBJ whole genome shotgun (WGS) entry which is preliminary data.</text>
</comment>
<accession>A0AAN8SCT3</accession>
<evidence type="ECO:0000313" key="3">
    <source>
        <dbReference type="Proteomes" id="UP001372834"/>
    </source>
</evidence>
<dbReference type="AlphaFoldDB" id="A0AAN8SCT3"/>
<feature type="compositionally biased region" description="Basic residues" evidence="1">
    <location>
        <begin position="44"/>
        <end position="67"/>
    </location>
</feature>
<name>A0AAN8SCT3_POLSC</name>